<evidence type="ECO:0000313" key="5">
    <source>
        <dbReference type="Proteomes" id="UP000093352"/>
    </source>
</evidence>
<organism evidence="3 5">
    <name type="scientific">Criibacterium bergeronii</name>
    <dbReference type="NCBI Taxonomy" id="1871336"/>
    <lineage>
        <taxon>Bacteria</taxon>
        <taxon>Bacillati</taxon>
        <taxon>Bacillota</taxon>
        <taxon>Clostridia</taxon>
        <taxon>Peptostreptococcales</taxon>
        <taxon>Filifactoraceae</taxon>
        <taxon>Criibacterium</taxon>
    </lineage>
</organism>
<reference evidence="3" key="2">
    <citation type="submission" date="2018-07" db="EMBL/GenBank/DDBJ databases">
        <authorList>
            <person name="Quirk P.G."/>
            <person name="Krulwich T.A."/>
        </authorList>
    </citation>
    <scope>NUCLEOTIDE SEQUENCE</scope>
    <source>
        <strain evidence="3">CCRI-22567</strain>
    </source>
</reference>
<dbReference type="RefSeq" id="WP_068914147.1">
    <property type="nucleotide sequence ID" value="NZ_MBEW02000003.1"/>
</dbReference>
<dbReference type="Proteomes" id="UP000319424">
    <property type="component" value="Unassembled WGS sequence"/>
</dbReference>
<accession>A0A371IN82</accession>
<dbReference type="EMBL" id="VJXW01000006">
    <property type="protein sequence ID" value="TRW26877.1"/>
    <property type="molecule type" value="Genomic_DNA"/>
</dbReference>
<dbReference type="EMBL" id="MBEW02000003">
    <property type="protein sequence ID" value="RDY21952.1"/>
    <property type="molecule type" value="Genomic_DNA"/>
</dbReference>
<comment type="caution">
    <text evidence="3">The sequence shown here is derived from an EMBL/GenBank/DDBJ whole genome shotgun (WGS) entry which is preliminary data.</text>
</comment>
<evidence type="ECO:0000313" key="3">
    <source>
        <dbReference type="EMBL" id="RDY21952.1"/>
    </source>
</evidence>
<evidence type="ECO:0000313" key="6">
    <source>
        <dbReference type="Proteomes" id="UP000319424"/>
    </source>
</evidence>
<dbReference type="Proteomes" id="UP000093352">
    <property type="component" value="Unassembled WGS sequence"/>
</dbReference>
<feature type="region of interest" description="Disordered" evidence="1">
    <location>
        <begin position="21"/>
        <end position="67"/>
    </location>
</feature>
<feature type="chain" id="PRO_5044074519" description="Lipoprotein" evidence="2">
    <location>
        <begin position="24"/>
        <end position="205"/>
    </location>
</feature>
<evidence type="ECO:0000256" key="1">
    <source>
        <dbReference type="SAM" id="MobiDB-lite"/>
    </source>
</evidence>
<proteinExistence type="predicted"/>
<keyword evidence="2" id="KW-0732">Signal</keyword>
<name>A0A371IN82_9FIRM</name>
<reference evidence="3 5" key="1">
    <citation type="journal article" date="2016" name="Genome Announc.">
        <title>Draft Genome Sequence of Criibacterium bergeronii gen. nov., sp. nov., Strain CCRI-22567T, Isolated from a Vaginal Sample from a Woman with Bacterial Vaginosis.</title>
        <authorList>
            <person name="Maheux A.F."/>
            <person name="Berube E."/>
            <person name="Boudreau D.K."/>
            <person name="Raymond F."/>
            <person name="Corbeil J."/>
            <person name="Roy P.H."/>
            <person name="Boissinot M."/>
            <person name="Omar R.F."/>
        </authorList>
    </citation>
    <scope>NUCLEOTIDE SEQUENCE [LARGE SCALE GENOMIC DNA]</scope>
    <source>
        <strain evidence="3 5">CCRI-22567</strain>
    </source>
</reference>
<sequence length="205" mass="22987">MKRKLLIALTSIALIFTFGCSNNDKKTQTSDEKSKTEATTENKETDDKSQQSETEKNQAKVEKSPIFQENNNITNEKQSLAGIYYKEANPIVFSDTITNDDVKSYLQKNNSPIINQVTQPLTIFTENGKIVDVKIAPSITVDGKYVGLVDNTTAEFETGQKTFRLNITDEQMNTLESLNENQLLSLNIVSPKDNSNALLYSFTQK</sequence>
<reference evidence="4 6" key="3">
    <citation type="submission" date="2019-07" db="EMBL/GenBank/DDBJ databases">
        <title>Criibacterium bergeronii gen. nov., sp. nov. isolated from human clinical samples.</title>
        <authorList>
            <person name="Maheux A.F."/>
            <person name="Boudreau D.K."/>
            <person name="Berube E."/>
            <person name="Brodeur S."/>
            <person name="Bernard K.A."/>
            <person name="Abed J.Y."/>
            <person name="Ducrey E."/>
            <person name="Guay E.F."/>
            <person name="Raymond F."/>
            <person name="Corbeil J."/>
            <person name="Domingo M.-C."/>
            <person name="Roy P.H."/>
            <person name="Boissinot M."/>
            <person name="Tocheva E.I."/>
            <person name="Omar R.F."/>
        </authorList>
    </citation>
    <scope>NUCLEOTIDE SEQUENCE [LARGE SCALE GENOMIC DNA]</scope>
    <source>
        <strain evidence="4 6">CCRI-24246</strain>
    </source>
</reference>
<protein>
    <recommendedName>
        <fullName evidence="7">Lipoprotein</fullName>
    </recommendedName>
</protein>
<dbReference type="AlphaFoldDB" id="A0A371IN82"/>
<evidence type="ECO:0000256" key="2">
    <source>
        <dbReference type="SAM" id="SignalP"/>
    </source>
</evidence>
<feature type="compositionally biased region" description="Basic and acidic residues" evidence="1">
    <location>
        <begin position="23"/>
        <end position="63"/>
    </location>
</feature>
<evidence type="ECO:0000313" key="4">
    <source>
        <dbReference type="EMBL" id="TRW26877.1"/>
    </source>
</evidence>
<gene>
    <name evidence="3" type="ORF">BBG48_002450</name>
    <name evidence="4" type="ORF">FL857_05380</name>
</gene>
<dbReference type="STRING" id="1871336.BBG48_06975"/>
<dbReference type="PROSITE" id="PS51257">
    <property type="entry name" value="PROKAR_LIPOPROTEIN"/>
    <property type="match status" value="1"/>
</dbReference>
<feature type="signal peptide" evidence="2">
    <location>
        <begin position="1"/>
        <end position="23"/>
    </location>
</feature>
<evidence type="ECO:0008006" key="7">
    <source>
        <dbReference type="Google" id="ProtNLM"/>
    </source>
</evidence>
<keyword evidence="5" id="KW-1185">Reference proteome</keyword>